<keyword evidence="1" id="KW-0805">Transcription regulation</keyword>
<dbReference type="Gene3D" id="1.10.10.10">
    <property type="entry name" value="Winged helix-like DNA-binding domain superfamily/Winged helix DNA-binding domain"/>
    <property type="match status" value="1"/>
</dbReference>
<accession>A0ABR8JCR4</accession>
<keyword evidence="6" id="KW-1185">Reference proteome</keyword>
<name>A0ABR8JCR4_9NOST</name>
<organism evidence="5 6">
    <name type="scientific">Anabaena catenula FACHB-362</name>
    <dbReference type="NCBI Taxonomy" id="2692877"/>
    <lineage>
        <taxon>Bacteria</taxon>
        <taxon>Bacillati</taxon>
        <taxon>Cyanobacteriota</taxon>
        <taxon>Cyanophyceae</taxon>
        <taxon>Nostocales</taxon>
        <taxon>Nostocaceae</taxon>
        <taxon>Anabaena</taxon>
    </lineage>
</organism>
<dbReference type="EMBL" id="JACJTQ010000100">
    <property type="protein sequence ID" value="MBD2695235.1"/>
    <property type="molecule type" value="Genomic_DNA"/>
</dbReference>
<keyword evidence="2" id="KW-0238">DNA-binding</keyword>
<evidence type="ECO:0000256" key="3">
    <source>
        <dbReference type="ARBA" id="ARBA00023163"/>
    </source>
</evidence>
<dbReference type="InterPro" id="IPR039422">
    <property type="entry name" value="MarR/SlyA-like"/>
</dbReference>
<dbReference type="InterPro" id="IPR023187">
    <property type="entry name" value="Tscrpt_reg_MarR-type_CS"/>
</dbReference>
<dbReference type="PANTHER" id="PTHR33164:SF57">
    <property type="entry name" value="MARR-FAMILY TRANSCRIPTIONAL REGULATOR"/>
    <property type="match status" value="1"/>
</dbReference>
<evidence type="ECO:0000259" key="4">
    <source>
        <dbReference type="PROSITE" id="PS50995"/>
    </source>
</evidence>
<evidence type="ECO:0000313" key="6">
    <source>
        <dbReference type="Proteomes" id="UP000660381"/>
    </source>
</evidence>
<dbReference type="Pfam" id="PF12802">
    <property type="entry name" value="MarR_2"/>
    <property type="match status" value="1"/>
</dbReference>
<dbReference type="Proteomes" id="UP000660381">
    <property type="component" value="Unassembled WGS sequence"/>
</dbReference>
<evidence type="ECO:0000256" key="2">
    <source>
        <dbReference type="ARBA" id="ARBA00023125"/>
    </source>
</evidence>
<reference evidence="5 6" key="1">
    <citation type="journal article" date="2020" name="ISME J.">
        <title>Comparative genomics reveals insights into cyanobacterial evolution and habitat adaptation.</title>
        <authorList>
            <person name="Chen M.Y."/>
            <person name="Teng W.K."/>
            <person name="Zhao L."/>
            <person name="Hu C.X."/>
            <person name="Zhou Y.K."/>
            <person name="Han B.P."/>
            <person name="Song L.R."/>
            <person name="Shu W.S."/>
        </authorList>
    </citation>
    <scope>NUCLEOTIDE SEQUENCE [LARGE SCALE GENOMIC DNA]</scope>
    <source>
        <strain evidence="5 6">FACHB-362</strain>
    </source>
</reference>
<gene>
    <name evidence="5" type="ORF">H6G68_26585</name>
</gene>
<evidence type="ECO:0000256" key="1">
    <source>
        <dbReference type="ARBA" id="ARBA00023015"/>
    </source>
</evidence>
<dbReference type="PRINTS" id="PR00598">
    <property type="entry name" value="HTHMARR"/>
</dbReference>
<feature type="domain" description="HTH marR-type" evidence="4">
    <location>
        <begin position="11"/>
        <end position="144"/>
    </location>
</feature>
<comment type="caution">
    <text evidence="5">The sequence shown here is derived from an EMBL/GenBank/DDBJ whole genome shotgun (WGS) entry which is preliminary data.</text>
</comment>
<dbReference type="PROSITE" id="PS50995">
    <property type="entry name" value="HTH_MARR_2"/>
    <property type="match status" value="1"/>
</dbReference>
<evidence type="ECO:0000313" key="5">
    <source>
        <dbReference type="EMBL" id="MBD2695235.1"/>
    </source>
</evidence>
<dbReference type="InterPro" id="IPR000835">
    <property type="entry name" value="HTH_MarR-typ"/>
</dbReference>
<keyword evidence="3" id="KW-0804">Transcription</keyword>
<dbReference type="SUPFAM" id="SSF46785">
    <property type="entry name" value="Winged helix' DNA-binding domain"/>
    <property type="match status" value="1"/>
</dbReference>
<proteinExistence type="predicted"/>
<dbReference type="SMART" id="SM00347">
    <property type="entry name" value="HTH_MARR"/>
    <property type="match status" value="1"/>
</dbReference>
<dbReference type="InterPro" id="IPR036390">
    <property type="entry name" value="WH_DNA-bd_sf"/>
</dbReference>
<dbReference type="InterPro" id="IPR036388">
    <property type="entry name" value="WH-like_DNA-bd_sf"/>
</dbReference>
<protein>
    <submittedName>
        <fullName evidence="5">MarR family transcriptional regulator</fullName>
    </submittedName>
</protein>
<sequence>MRDAYNLGMENTNLANVVGALALALTDLIAQSADQMIDDAGPATEALCLVRHAPGIPIEQLRRALGMSHPGAVRLVERLEKQGLILRERCSVDRRAVELKLTQEGEAMVGKIHQARLLALEEAIASLSSKDRLHLCRITNQILFSLTKTKDSALTICRLCDESNCLNCPVGKRYSELT</sequence>
<dbReference type="PANTHER" id="PTHR33164">
    <property type="entry name" value="TRANSCRIPTIONAL REGULATOR, MARR FAMILY"/>
    <property type="match status" value="1"/>
</dbReference>
<dbReference type="PROSITE" id="PS01117">
    <property type="entry name" value="HTH_MARR_1"/>
    <property type="match status" value="1"/>
</dbReference>